<dbReference type="EC" id="3.5.2.6" evidence="3 6"/>
<proteinExistence type="inferred from homology"/>
<keyword evidence="10" id="KW-1185">Reference proteome</keyword>
<name>A0A1J0KSL4_9GAMM</name>
<feature type="domain" description="Beta-lactamase class A catalytic" evidence="8">
    <location>
        <begin position="39"/>
        <end position="255"/>
    </location>
</feature>
<keyword evidence="7" id="KW-0732">Signal</keyword>
<dbReference type="Proteomes" id="UP000182521">
    <property type="component" value="Chromosome"/>
</dbReference>
<dbReference type="PRINTS" id="PR00118">
    <property type="entry name" value="BLACTAMASEA"/>
</dbReference>
<dbReference type="GO" id="GO:0008800">
    <property type="term" value="F:beta-lactamase activity"/>
    <property type="evidence" value="ECO:0007669"/>
    <property type="project" value="UniProtKB-UniRule"/>
</dbReference>
<sequence length="287" mass="32322">MKYLTSILLILISSFSFASDIQVQNKISKVQGKFGGKIGIYTIDRNNWKNFKYNENFQFPICSVFKFLVVGAILKESMENPGLLDKKIKINEGDIVGYTPVTSKNINKSLSVKDLSKAAILSDNTATNLLINELGGLKKLNEFIISLNDKDTIITANEPNVNNINLHDNFNKTSPKSIARDINKIAFSDDVLDKRHQKLFRKWLKENDTGKNRIAYSLPEGWQIGDKTGTCEYGSTNDVAILWPKGKKAIIMSILYTQADKNAKPKDEIIQATSKIVLDYITSQEYE</sequence>
<dbReference type="InterPro" id="IPR012338">
    <property type="entry name" value="Beta-lactam/transpept-like"/>
</dbReference>
<dbReference type="GO" id="GO:0030655">
    <property type="term" value="P:beta-lactam antibiotic catabolic process"/>
    <property type="evidence" value="ECO:0007669"/>
    <property type="project" value="InterPro"/>
</dbReference>
<evidence type="ECO:0000313" key="10">
    <source>
        <dbReference type="Proteomes" id="UP000182521"/>
    </source>
</evidence>
<accession>A0A1J0KSL4</accession>
<dbReference type="GO" id="GO:0046677">
    <property type="term" value="P:response to antibiotic"/>
    <property type="evidence" value="ECO:0007669"/>
    <property type="project" value="UniProtKB-UniRule"/>
</dbReference>
<evidence type="ECO:0000256" key="5">
    <source>
        <dbReference type="ARBA" id="ARBA00023251"/>
    </source>
</evidence>
<keyword evidence="4 6" id="KW-0378">Hydrolase</keyword>
<dbReference type="PANTHER" id="PTHR35333:SF3">
    <property type="entry name" value="BETA-LACTAMASE-TYPE TRANSPEPTIDASE FOLD CONTAINING PROTEIN"/>
    <property type="match status" value="1"/>
</dbReference>
<evidence type="ECO:0000259" key="8">
    <source>
        <dbReference type="Pfam" id="PF13354"/>
    </source>
</evidence>
<dbReference type="InterPro" id="IPR000871">
    <property type="entry name" value="Beta-lactam_class-A"/>
</dbReference>
<dbReference type="EMBL" id="CP009654">
    <property type="protein sequence ID" value="APC96682.1"/>
    <property type="molecule type" value="Genomic_DNA"/>
</dbReference>
<comment type="catalytic activity">
    <reaction evidence="1 6">
        <text>a beta-lactam + H2O = a substituted beta-amino acid</text>
        <dbReference type="Rhea" id="RHEA:20401"/>
        <dbReference type="ChEBI" id="CHEBI:15377"/>
        <dbReference type="ChEBI" id="CHEBI:35627"/>
        <dbReference type="ChEBI" id="CHEBI:140347"/>
        <dbReference type="EC" id="3.5.2.6"/>
    </reaction>
</comment>
<evidence type="ECO:0000256" key="3">
    <source>
        <dbReference type="ARBA" id="ARBA00012865"/>
    </source>
</evidence>
<evidence type="ECO:0000256" key="1">
    <source>
        <dbReference type="ARBA" id="ARBA00001526"/>
    </source>
</evidence>
<dbReference type="Pfam" id="PF13354">
    <property type="entry name" value="Beta-lactamase2"/>
    <property type="match status" value="1"/>
</dbReference>
<dbReference type="KEGG" id="frc:KX01_1452"/>
<dbReference type="PANTHER" id="PTHR35333">
    <property type="entry name" value="BETA-LACTAMASE"/>
    <property type="match status" value="1"/>
</dbReference>
<gene>
    <name evidence="9" type="ORF">KX01_1452</name>
</gene>
<dbReference type="NCBIfam" id="NF033103">
    <property type="entry name" value="bla_class_A"/>
    <property type="match status" value="1"/>
</dbReference>
<evidence type="ECO:0000256" key="6">
    <source>
        <dbReference type="RuleBase" id="RU361140"/>
    </source>
</evidence>
<reference evidence="10" key="1">
    <citation type="submission" date="2014-10" db="EMBL/GenBank/DDBJ databases">
        <authorList>
            <person name="Kuske C.R."/>
            <person name="Challacombe J.F."/>
            <person name="Daligault H.E."/>
            <person name="Davenport K.W."/>
            <person name="Johnson S.L."/>
            <person name="Siddaramappa S."/>
            <person name="Petersen J.M."/>
        </authorList>
    </citation>
    <scope>NUCLEOTIDE SEQUENCE [LARGE SCALE GENOMIC DNA]</scope>
    <source>
        <strain evidence="10">CA97-1460</strain>
    </source>
</reference>
<keyword evidence="5 6" id="KW-0046">Antibiotic resistance</keyword>
<feature type="signal peptide" evidence="7">
    <location>
        <begin position="1"/>
        <end position="18"/>
    </location>
</feature>
<evidence type="ECO:0000256" key="2">
    <source>
        <dbReference type="ARBA" id="ARBA00009009"/>
    </source>
</evidence>
<dbReference type="PROSITE" id="PS00146">
    <property type="entry name" value="BETA_LACTAMASE_A"/>
    <property type="match status" value="1"/>
</dbReference>
<dbReference type="AlphaFoldDB" id="A0A1J0KSL4"/>
<evidence type="ECO:0000256" key="7">
    <source>
        <dbReference type="SAM" id="SignalP"/>
    </source>
</evidence>
<dbReference type="InterPro" id="IPR023650">
    <property type="entry name" value="Beta-lactam_class-A_AS"/>
</dbReference>
<comment type="similarity">
    <text evidence="2 6">Belongs to the class-A beta-lactamase family.</text>
</comment>
<evidence type="ECO:0000313" key="9">
    <source>
        <dbReference type="EMBL" id="APC96682.1"/>
    </source>
</evidence>
<protein>
    <recommendedName>
        <fullName evidence="3 6">Beta-lactamase</fullName>
        <ecNumber evidence="3 6">3.5.2.6</ecNumber>
    </recommendedName>
</protein>
<dbReference type="Gene3D" id="3.40.710.10">
    <property type="entry name" value="DD-peptidase/beta-lactamase superfamily"/>
    <property type="match status" value="1"/>
</dbReference>
<dbReference type="RefSeq" id="WP_071664340.1">
    <property type="nucleotide sequence ID" value="NZ_CP009654.1"/>
</dbReference>
<evidence type="ECO:0000256" key="4">
    <source>
        <dbReference type="ARBA" id="ARBA00022801"/>
    </source>
</evidence>
<organism evidence="9 10">
    <name type="scientific">Francisella frigiditurris</name>
    <dbReference type="NCBI Taxonomy" id="1542390"/>
    <lineage>
        <taxon>Bacteria</taxon>
        <taxon>Pseudomonadati</taxon>
        <taxon>Pseudomonadota</taxon>
        <taxon>Gammaproteobacteria</taxon>
        <taxon>Thiotrichales</taxon>
        <taxon>Francisellaceae</taxon>
        <taxon>Francisella</taxon>
    </lineage>
</organism>
<dbReference type="SUPFAM" id="SSF56601">
    <property type="entry name" value="beta-lactamase/transpeptidase-like"/>
    <property type="match status" value="1"/>
</dbReference>
<dbReference type="InterPro" id="IPR045155">
    <property type="entry name" value="Beta-lactam_cat"/>
</dbReference>
<dbReference type="OrthoDB" id="9784149at2"/>
<feature type="chain" id="PRO_5009613953" description="Beta-lactamase" evidence="7">
    <location>
        <begin position="19"/>
        <end position="287"/>
    </location>
</feature>
<dbReference type="STRING" id="1542390.KX01_1452"/>